<dbReference type="FunFam" id="3.40.50.1000:FF:000078">
    <property type="entry name" value="Bifunctional polynucleotide phosphatase/kinase"/>
    <property type="match status" value="1"/>
</dbReference>
<organism evidence="2 3">
    <name type="scientific">Batillaria attramentaria</name>
    <dbReference type="NCBI Taxonomy" id="370345"/>
    <lineage>
        <taxon>Eukaryota</taxon>
        <taxon>Metazoa</taxon>
        <taxon>Spiralia</taxon>
        <taxon>Lophotrochozoa</taxon>
        <taxon>Mollusca</taxon>
        <taxon>Gastropoda</taxon>
        <taxon>Caenogastropoda</taxon>
        <taxon>Sorbeoconcha</taxon>
        <taxon>Cerithioidea</taxon>
        <taxon>Batillariidae</taxon>
        <taxon>Batillaria</taxon>
    </lineage>
</organism>
<dbReference type="InterPro" id="IPR027417">
    <property type="entry name" value="P-loop_NTPase"/>
</dbReference>
<evidence type="ECO:0000256" key="1">
    <source>
        <dbReference type="SAM" id="MobiDB-lite"/>
    </source>
</evidence>
<dbReference type="Gene3D" id="3.40.50.1000">
    <property type="entry name" value="HAD superfamily/HAD-like"/>
    <property type="match status" value="1"/>
</dbReference>
<dbReference type="NCBIfam" id="TIGR01662">
    <property type="entry name" value="HAD-SF-IIIA"/>
    <property type="match status" value="1"/>
</dbReference>
<dbReference type="PANTHER" id="PTHR12083:SF18">
    <property type="entry name" value="BIFUNCTIONAL POLYNUCLEOTIDE PHOSPHATASE_KINASE"/>
    <property type="match status" value="1"/>
</dbReference>
<dbReference type="Gene3D" id="3.40.50.300">
    <property type="entry name" value="P-loop containing nucleotide triphosphate hydrolases"/>
    <property type="match status" value="1"/>
</dbReference>
<dbReference type="CDD" id="cd01625">
    <property type="entry name" value="HAD_PNP"/>
    <property type="match status" value="1"/>
</dbReference>
<dbReference type="InterPro" id="IPR036412">
    <property type="entry name" value="HAD-like_sf"/>
</dbReference>
<evidence type="ECO:0008006" key="4">
    <source>
        <dbReference type="Google" id="ProtNLM"/>
    </source>
</evidence>
<evidence type="ECO:0000313" key="2">
    <source>
        <dbReference type="EMBL" id="KAK7484043.1"/>
    </source>
</evidence>
<feature type="region of interest" description="Disordered" evidence="1">
    <location>
        <begin position="1"/>
        <end position="22"/>
    </location>
</feature>
<dbReference type="InterPro" id="IPR023214">
    <property type="entry name" value="HAD_sf"/>
</dbReference>
<gene>
    <name evidence="2" type="ORF">BaRGS_00024655</name>
</gene>
<dbReference type="Pfam" id="PF13671">
    <property type="entry name" value="AAA_33"/>
    <property type="match status" value="1"/>
</dbReference>
<dbReference type="Proteomes" id="UP001519460">
    <property type="component" value="Unassembled WGS sequence"/>
</dbReference>
<proteinExistence type="predicted"/>
<sequence>MSRPKRKAVDNTAQRAKKARGETDLADGLRWTAEGKPVKGVCPLLVLSSDTLEGRSKVAGFDIDFTVIQTASGRKFAVGSNDWEWWDDSVAGKLRALDKDGFRVVFFTNQAGIEKDKVKPDTVKDKIEAIIKELGIPVLVFISTGNSHYRKPSPEMWNFFIKNCNQGVEVDKSECVYVGDAAGRAKGWANDKPKDFSCSDRMFAANIGIKFSTPEEFFLDEKPAAFEWKSINPNEILKKATKPDPKQEFHKKGKELVVMVGCPASGKSTFRKRYLEPHGYVAVNRDTLGTAEKCIKVAKEALKSGKCVVADNTHPSVSARANFVQLAKAEGVPCRCFWMQTPFELAHHLNLVRQNQTNGEVRRIPDVGYNVFKKNFEEPTKAEGFTEIVKVNFMAKFDSTRDEEIFKQWTTAGH</sequence>
<dbReference type="AlphaFoldDB" id="A0ABD0KAB8"/>
<dbReference type="FunFam" id="3.40.50.300:FF:000737">
    <property type="entry name" value="Bifunctional polynucleotide phosphatase/kinase"/>
    <property type="match status" value="1"/>
</dbReference>
<dbReference type="SUPFAM" id="SSF56784">
    <property type="entry name" value="HAD-like"/>
    <property type="match status" value="1"/>
</dbReference>
<dbReference type="PANTHER" id="PTHR12083">
    <property type="entry name" value="BIFUNCTIONAL POLYNUCLEOTIDE PHOSPHATASE/KINASE"/>
    <property type="match status" value="1"/>
</dbReference>
<dbReference type="EMBL" id="JACVVK020000216">
    <property type="protein sequence ID" value="KAK7484043.1"/>
    <property type="molecule type" value="Genomic_DNA"/>
</dbReference>
<accession>A0ABD0KAB8</accession>
<dbReference type="SUPFAM" id="SSF52540">
    <property type="entry name" value="P-loop containing nucleoside triphosphate hydrolases"/>
    <property type="match status" value="1"/>
</dbReference>
<protein>
    <recommendedName>
        <fullName evidence="4">Bifunctional polynucleotide phosphatase/kinase</fullName>
    </recommendedName>
</protein>
<keyword evidence="3" id="KW-1185">Reference proteome</keyword>
<dbReference type="InterPro" id="IPR013954">
    <property type="entry name" value="PNK3P"/>
</dbReference>
<dbReference type="NCBIfam" id="TIGR01664">
    <property type="entry name" value="DNA-3'-Pase"/>
    <property type="match status" value="1"/>
</dbReference>
<dbReference type="InterPro" id="IPR006549">
    <property type="entry name" value="HAD-SF_hydro_IIIA"/>
</dbReference>
<reference evidence="2 3" key="1">
    <citation type="journal article" date="2023" name="Sci. Data">
        <title>Genome assembly of the Korean intertidal mud-creeper Batillaria attramentaria.</title>
        <authorList>
            <person name="Patra A.K."/>
            <person name="Ho P.T."/>
            <person name="Jun S."/>
            <person name="Lee S.J."/>
            <person name="Kim Y."/>
            <person name="Won Y.J."/>
        </authorList>
    </citation>
    <scope>NUCLEOTIDE SEQUENCE [LARGE SCALE GENOMIC DNA]</scope>
    <source>
        <strain evidence="2">Wonlab-2016</strain>
    </source>
</reference>
<dbReference type="Pfam" id="PF08645">
    <property type="entry name" value="PNK3P"/>
    <property type="match status" value="1"/>
</dbReference>
<dbReference type="InterPro" id="IPR006551">
    <property type="entry name" value="Polynucleotide_phosphatase"/>
</dbReference>
<comment type="caution">
    <text evidence="2">The sequence shown here is derived from an EMBL/GenBank/DDBJ whole genome shotgun (WGS) entry which is preliminary data.</text>
</comment>
<name>A0ABD0KAB8_9CAEN</name>
<evidence type="ECO:0000313" key="3">
    <source>
        <dbReference type="Proteomes" id="UP001519460"/>
    </source>
</evidence>